<protein>
    <recommendedName>
        <fullName evidence="3">DNA-binding protein</fullName>
    </recommendedName>
</protein>
<reference evidence="1 2" key="1">
    <citation type="submission" date="2013-08" db="EMBL/GenBank/DDBJ databases">
        <title>The genome sequence of Knoellia aerolata.</title>
        <authorList>
            <person name="Zhu W."/>
            <person name="Wang G."/>
        </authorList>
    </citation>
    <scope>NUCLEOTIDE SEQUENCE [LARGE SCALE GENOMIC DNA]</scope>
    <source>
        <strain evidence="1 2">DSM 18566</strain>
    </source>
</reference>
<dbReference type="AlphaFoldDB" id="A0A0A0JUS5"/>
<evidence type="ECO:0000313" key="1">
    <source>
        <dbReference type="EMBL" id="KGN41140.1"/>
    </source>
</evidence>
<evidence type="ECO:0000313" key="2">
    <source>
        <dbReference type="Proteomes" id="UP000030013"/>
    </source>
</evidence>
<dbReference type="Proteomes" id="UP000030013">
    <property type="component" value="Unassembled WGS sequence"/>
</dbReference>
<gene>
    <name evidence="1" type="ORF">N801_09215</name>
</gene>
<dbReference type="InterPro" id="IPR010982">
    <property type="entry name" value="Lambda_DNA-bd_dom_sf"/>
</dbReference>
<proteinExistence type="predicted"/>
<dbReference type="RefSeq" id="WP_035937159.1">
    <property type="nucleotide sequence ID" value="NZ_AVPL01000023.1"/>
</dbReference>
<dbReference type="eggNOG" id="COG1396">
    <property type="taxonomic scope" value="Bacteria"/>
</dbReference>
<organism evidence="1 2">
    <name type="scientific">Knoellia aerolata DSM 18566</name>
    <dbReference type="NCBI Taxonomy" id="1385519"/>
    <lineage>
        <taxon>Bacteria</taxon>
        <taxon>Bacillati</taxon>
        <taxon>Actinomycetota</taxon>
        <taxon>Actinomycetes</taxon>
        <taxon>Micrococcales</taxon>
        <taxon>Intrasporangiaceae</taxon>
        <taxon>Knoellia</taxon>
    </lineage>
</organism>
<dbReference type="SUPFAM" id="SSF47413">
    <property type="entry name" value="lambda repressor-like DNA-binding domains"/>
    <property type="match status" value="1"/>
</dbReference>
<sequence length="150" mass="15457">MTTTDALEQQKALYGAPLAELGADVMRSLGLNQGRLAEALGLSAPMLSQLMSGQRVKIGNPAVVHRLQMLLDLSRSASTMSADDIRLRLAAVREEQLTLTGAGSEDVAAVRALAGVASAEQLESAARSARSSGATSLAELLDRAAGAARG</sequence>
<evidence type="ECO:0008006" key="3">
    <source>
        <dbReference type="Google" id="ProtNLM"/>
    </source>
</evidence>
<dbReference type="Gene3D" id="1.10.260.40">
    <property type="entry name" value="lambda repressor-like DNA-binding domains"/>
    <property type="match status" value="1"/>
</dbReference>
<keyword evidence="2" id="KW-1185">Reference proteome</keyword>
<dbReference type="STRING" id="1385519.N801_09215"/>
<accession>A0A0A0JUS5</accession>
<dbReference type="GO" id="GO:0003677">
    <property type="term" value="F:DNA binding"/>
    <property type="evidence" value="ECO:0007669"/>
    <property type="project" value="InterPro"/>
</dbReference>
<dbReference type="EMBL" id="AVPL01000023">
    <property type="protein sequence ID" value="KGN41140.1"/>
    <property type="molecule type" value="Genomic_DNA"/>
</dbReference>
<comment type="caution">
    <text evidence="1">The sequence shown here is derived from an EMBL/GenBank/DDBJ whole genome shotgun (WGS) entry which is preliminary data.</text>
</comment>
<name>A0A0A0JUS5_9MICO</name>